<name>A0A165NT72_9AGAM</name>
<dbReference type="Proteomes" id="UP000076761">
    <property type="component" value="Unassembled WGS sequence"/>
</dbReference>
<proteinExistence type="predicted"/>
<feature type="transmembrane region" description="Helical" evidence="1">
    <location>
        <begin position="264"/>
        <end position="284"/>
    </location>
</feature>
<dbReference type="STRING" id="1314782.A0A165NT72"/>
<keyword evidence="1" id="KW-1133">Transmembrane helix</keyword>
<organism evidence="2 3">
    <name type="scientific">Neolentinus lepideus HHB14362 ss-1</name>
    <dbReference type="NCBI Taxonomy" id="1314782"/>
    <lineage>
        <taxon>Eukaryota</taxon>
        <taxon>Fungi</taxon>
        <taxon>Dikarya</taxon>
        <taxon>Basidiomycota</taxon>
        <taxon>Agaricomycotina</taxon>
        <taxon>Agaricomycetes</taxon>
        <taxon>Gloeophyllales</taxon>
        <taxon>Gloeophyllaceae</taxon>
        <taxon>Neolentinus</taxon>
    </lineage>
</organism>
<dbReference type="EMBL" id="KV425626">
    <property type="protein sequence ID" value="KZT20075.1"/>
    <property type="molecule type" value="Genomic_DNA"/>
</dbReference>
<keyword evidence="1" id="KW-0812">Transmembrane</keyword>
<evidence type="ECO:0000313" key="2">
    <source>
        <dbReference type="EMBL" id="KZT20075.1"/>
    </source>
</evidence>
<gene>
    <name evidence="2" type="ORF">NEOLEDRAFT_1182811</name>
</gene>
<accession>A0A165NT72</accession>
<dbReference type="AlphaFoldDB" id="A0A165NT72"/>
<keyword evidence="3" id="KW-1185">Reference proteome</keyword>
<keyword evidence="1" id="KW-0472">Membrane</keyword>
<dbReference type="OrthoDB" id="2657661at2759"/>
<dbReference type="InParanoid" id="A0A165NT72"/>
<protein>
    <submittedName>
        <fullName evidence="2">Uncharacterized protein</fullName>
    </submittedName>
</protein>
<evidence type="ECO:0000313" key="3">
    <source>
        <dbReference type="Proteomes" id="UP000076761"/>
    </source>
</evidence>
<evidence type="ECO:0000256" key="1">
    <source>
        <dbReference type="SAM" id="Phobius"/>
    </source>
</evidence>
<reference evidence="2 3" key="1">
    <citation type="journal article" date="2016" name="Mol. Biol. Evol.">
        <title>Comparative Genomics of Early-Diverging Mushroom-Forming Fungi Provides Insights into the Origins of Lignocellulose Decay Capabilities.</title>
        <authorList>
            <person name="Nagy L.G."/>
            <person name="Riley R."/>
            <person name="Tritt A."/>
            <person name="Adam C."/>
            <person name="Daum C."/>
            <person name="Floudas D."/>
            <person name="Sun H."/>
            <person name="Yadav J.S."/>
            <person name="Pangilinan J."/>
            <person name="Larsson K.H."/>
            <person name="Matsuura K."/>
            <person name="Barry K."/>
            <person name="Labutti K."/>
            <person name="Kuo R."/>
            <person name="Ohm R.A."/>
            <person name="Bhattacharya S.S."/>
            <person name="Shirouzu T."/>
            <person name="Yoshinaga Y."/>
            <person name="Martin F.M."/>
            <person name="Grigoriev I.V."/>
            <person name="Hibbett D.S."/>
        </authorList>
    </citation>
    <scope>NUCLEOTIDE SEQUENCE [LARGE SCALE GENOMIC DNA]</scope>
    <source>
        <strain evidence="2 3">HHB14362 ss-1</strain>
    </source>
</reference>
<feature type="transmembrane region" description="Helical" evidence="1">
    <location>
        <begin position="350"/>
        <end position="374"/>
    </location>
</feature>
<feature type="transmembrane region" description="Helical" evidence="1">
    <location>
        <begin position="394"/>
        <end position="414"/>
    </location>
</feature>
<sequence>MQKYLTDEKLCDLGDELVHLVNRTVDYLEDELKRHNYTDDESIEVVLEIIDEQQCGYYVADNVREAIFWLNEYEVKSILNEVQGDFPPEHLALKFRAMYWAHYALFPNHREVSPETLNELQGYLIWYNADAMTSAWSTSPYSSDELRKFKEDILYLQKNDASNLITVNLYCQPRLIAGQGRLMEIFVHQGFINYHDQPVARLASNQSILEHTRPTSHSWLFKGLCLVLLNAPCSHLRSLETVWVDEVVHTLFWNRLITGFIAEWSSLQLMATVLLAGNMSFLAIQSVDRGIDVRSLAQIASCYSTVLSIHCIILSLVLIRAPMTKSWSNDDKNANTIQAYLHSRPGGLKLLAVVFSLPYTLVFWALACLLVAFFCWSFQLNPVVPSTSSAARAFMSLPWVFLVFLVIWVLAIEYKASTDPLIEKIRERVGFVTSAYGEVKAKVYTLAGRIPGIRRILSRTIDPIQDEEHNIETTEMGEQGAHRE</sequence>
<feature type="transmembrane region" description="Helical" evidence="1">
    <location>
        <begin position="296"/>
        <end position="319"/>
    </location>
</feature>